<reference evidence="1" key="1">
    <citation type="submission" date="2022-10" db="EMBL/GenBank/DDBJ databases">
        <title>The WGS of Solirubrobacter sp. CPCC 204708.</title>
        <authorList>
            <person name="Jiang Z."/>
        </authorList>
    </citation>
    <scope>NUCLEOTIDE SEQUENCE</scope>
    <source>
        <strain evidence="1">CPCC 204708</strain>
    </source>
</reference>
<evidence type="ECO:0000313" key="1">
    <source>
        <dbReference type="EMBL" id="MDA0140343.1"/>
    </source>
</evidence>
<evidence type="ECO:0000313" key="2">
    <source>
        <dbReference type="Proteomes" id="UP001147700"/>
    </source>
</evidence>
<name>A0ABT4RP59_9ACTN</name>
<protein>
    <submittedName>
        <fullName evidence="1">Uncharacterized protein</fullName>
    </submittedName>
</protein>
<dbReference type="RefSeq" id="WP_202955065.1">
    <property type="nucleotide sequence ID" value="NZ_JAPCID010000037.1"/>
</dbReference>
<proteinExistence type="predicted"/>
<keyword evidence="2" id="KW-1185">Reference proteome</keyword>
<dbReference type="Proteomes" id="UP001147700">
    <property type="component" value="Unassembled WGS sequence"/>
</dbReference>
<organism evidence="1 2">
    <name type="scientific">Solirubrobacter deserti</name>
    <dbReference type="NCBI Taxonomy" id="2282478"/>
    <lineage>
        <taxon>Bacteria</taxon>
        <taxon>Bacillati</taxon>
        <taxon>Actinomycetota</taxon>
        <taxon>Thermoleophilia</taxon>
        <taxon>Solirubrobacterales</taxon>
        <taxon>Solirubrobacteraceae</taxon>
        <taxon>Solirubrobacter</taxon>
    </lineage>
</organism>
<dbReference type="EMBL" id="JAPCID010000037">
    <property type="protein sequence ID" value="MDA0140343.1"/>
    <property type="molecule type" value="Genomic_DNA"/>
</dbReference>
<sequence>MRLAALAIAGCPIFPASSPWNQRVDDAPVHPRSDAMVRAIGLDDPVHPDFGSGGIGIPFQVVGERQRRSKVSFQYASESDRGPYPIPRRPRIERGSDRHLLLVQRGSCRLFELFAAERREGAWHAGSGAIFNLRSNRLRPEGWTSADAAGLPILPGLARYDEVARGEIRHALRFTVQRTRRAFVFPARHYASSLTDPDLPAMGQRLRLKASVDVSGMPRQARVVATALQRYGMLLADNGSDWFISGAPDPRWDNDALRALKRLKGSDFEVVSEAAR</sequence>
<gene>
    <name evidence="1" type="ORF">OJ962_22790</name>
</gene>
<comment type="caution">
    <text evidence="1">The sequence shown here is derived from an EMBL/GenBank/DDBJ whole genome shotgun (WGS) entry which is preliminary data.</text>
</comment>
<accession>A0ABT4RP59</accession>